<evidence type="ECO:0000256" key="1">
    <source>
        <dbReference type="SAM" id="Phobius"/>
    </source>
</evidence>
<gene>
    <name evidence="3" type="ORF">G3O08_12030</name>
</gene>
<reference evidence="3 4" key="1">
    <citation type="submission" date="2020-02" db="EMBL/GenBank/DDBJ databases">
        <title>Out from the shadows clarifying the taxonomy of the family Cryomorphaceae and related taxa by utilizing the GTDB taxonomic framework.</title>
        <authorList>
            <person name="Bowman J.P."/>
        </authorList>
    </citation>
    <scope>NUCLEOTIDE SEQUENCE [LARGE SCALE GENOMIC DNA]</scope>
    <source>
        <strain evidence="3 4">QSSC 1-22</strain>
    </source>
</reference>
<sequence length="290" mass="33513">MPKFFREPLFHFLLFGILIFILYAFVNQGEAGENDIVIDDGRMEHIIALHQLEYKKPPSEDELLALIESNIRQEIFYREALRLHLDENDDVVKGRLAQKMEFLNNDLTAIDSEPDTEELAAFYSQNKEKYKTKPTYTFYQIGFSKNNETNAREAAINVLKEANNIPVENMRDKGGNLPLSFSYSGMTAEALGYELGTDMAEKLDKAPLKQWFGPIETKYGEHLFFLVDRLEPTFPELESIEKKVANDFAAEKEKEVQNAMYQELKSQYKIQVETNELDAAMKKRILETVN</sequence>
<dbReference type="Gene3D" id="1.10.4030.10">
    <property type="entry name" value="Porin chaperone SurA, peptide-binding domain"/>
    <property type="match status" value="1"/>
</dbReference>
<organism evidence="3 4">
    <name type="scientific">Cryomorpha ignava</name>
    <dbReference type="NCBI Taxonomy" id="101383"/>
    <lineage>
        <taxon>Bacteria</taxon>
        <taxon>Pseudomonadati</taxon>
        <taxon>Bacteroidota</taxon>
        <taxon>Flavobacteriia</taxon>
        <taxon>Flavobacteriales</taxon>
        <taxon>Cryomorphaceae</taxon>
        <taxon>Cryomorpha</taxon>
    </lineage>
</organism>
<dbReference type="GO" id="GO:0003755">
    <property type="term" value="F:peptidyl-prolyl cis-trans isomerase activity"/>
    <property type="evidence" value="ECO:0007669"/>
    <property type="project" value="InterPro"/>
</dbReference>
<keyword evidence="1" id="KW-0812">Transmembrane</keyword>
<keyword evidence="1" id="KW-0472">Membrane</keyword>
<dbReference type="EMBL" id="JAAGVY010000022">
    <property type="protein sequence ID" value="NEN24231.1"/>
    <property type="molecule type" value="Genomic_DNA"/>
</dbReference>
<feature type="domain" description="PpiC" evidence="2">
    <location>
        <begin position="114"/>
        <end position="241"/>
    </location>
</feature>
<keyword evidence="4" id="KW-1185">Reference proteome</keyword>
<feature type="transmembrane region" description="Helical" evidence="1">
    <location>
        <begin position="9"/>
        <end position="26"/>
    </location>
</feature>
<comment type="caution">
    <text evidence="3">The sequence shown here is derived from an EMBL/GenBank/DDBJ whole genome shotgun (WGS) entry which is preliminary data.</text>
</comment>
<proteinExistence type="predicted"/>
<dbReference type="AlphaFoldDB" id="A0A7K3WT53"/>
<evidence type="ECO:0000313" key="4">
    <source>
        <dbReference type="Proteomes" id="UP000486602"/>
    </source>
</evidence>
<name>A0A7K3WT53_9FLAO</name>
<protein>
    <submittedName>
        <fullName evidence="3">Peptidyl-prolyl cis-trans isomerase</fullName>
    </submittedName>
</protein>
<accession>A0A7K3WT53</accession>
<dbReference type="RefSeq" id="WP_163285626.1">
    <property type="nucleotide sequence ID" value="NZ_JAAGVY010000022.1"/>
</dbReference>
<keyword evidence="1" id="KW-1133">Transmembrane helix</keyword>
<dbReference type="Gene3D" id="3.10.50.40">
    <property type="match status" value="1"/>
</dbReference>
<keyword evidence="3" id="KW-0413">Isomerase</keyword>
<dbReference type="Pfam" id="PF13145">
    <property type="entry name" value="Rotamase_2"/>
    <property type="match status" value="1"/>
</dbReference>
<dbReference type="InterPro" id="IPR046357">
    <property type="entry name" value="PPIase_dom_sf"/>
</dbReference>
<evidence type="ECO:0000313" key="3">
    <source>
        <dbReference type="EMBL" id="NEN24231.1"/>
    </source>
</evidence>
<dbReference type="InterPro" id="IPR000297">
    <property type="entry name" value="PPIase_PpiC"/>
</dbReference>
<dbReference type="Proteomes" id="UP000486602">
    <property type="component" value="Unassembled WGS sequence"/>
</dbReference>
<evidence type="ECO:0000259" key="2">
    <source>
        <dbReference type="Pfam" id="PF13145"/>
    </source>
</evidence>